<sequence>MRAIEQRVSERPDPTNYATNNTSPSHQAQPQTQTQSQQQQQQFSNVQPQQQQVVVPVSAKFFVELPLEKTPGRRGTSNSTFMAKKDHTKHWLLTENRSQHWFELQIEMICVLVKQSFRHMGPKLRAGVQVNTTETN</sequence>
<dbReference type="Proteomes" id="UP000092445">
    <property type="component" value="Unassembled WGS sequence"/>
</dbReference>
<protein>
    <submittedName>
        <fullName evidence="2">Uncharacterized protein</fullName>
    </submittedName>
</protein>
<dbReference type="AlphaFoldDB" id="A0A1B0A049"/>
<keyword evidence="3" id="KW-1185">Reference proteome</keyword>
<feature type="compositionally biased region" description="Low complexity" evidence="1">
    <location>
        <begin position="22"/>
        <end position="49"/>
    </location>
</feature>
<evidence type="ECO:0000313" key="3">
    <source>
        <dbReference type="Proteomes" id="UP000092445"/>
    </source>
</evidence>
<feature type="region of interest" description="Disordered" evidence="1">
    <location>
        <begin position="1"/>
        <end position="49"/>
    </location>
</feature>
<reference evidence="2" key="2">
    <citation type="submission" date="2020-05" db="UniProtKB">
        <authorList>
            <consortium name="EnsemblMetazoa"/>
        </authorList>
    </citation>
    <scope>IDENTIFICATION</scope>
    <source>
        <strain evidence="2">IAEA</strain>
    </source>
</reference>
<dbReference type="EnsemblMetazoa" id="GPAI030373-RA">
    <property type="protein sequence ID" value="GPAI030373-PA"/>
    <property type="gene ID" value="GPAI030373"/>
</dbReference>
<evidence type="ECO:0000313" key="2">
    <source>
        <dbReference type="EnsemblMetazoa" id="GPAI030373-PA"/>
    </source>
</evidence>
<organism evidence="2 3">
    <name type="scientific">Glossina pallidipes</name>
    <name type="common">Tsetse fly</name>
    <dbReference type="NCBI Taxonomy" id="7398"/>
    <lineage>
        <taxon>Eukaryota</taxon>
        <taxon>Metazoa</taxon>
        <taxon>Ecdysozoa</taxon>
        <taxon>Arthropoda</taxon>
        <taxon>Hexapoda</taxon>
        <taxon>Insecta</taxon>
        <taxon>Pterygota</taxon>
        <taxon>Neoptera</taxon>
        <taxon>Endopterygota</taxon>
        <taxon>Diptera</taxon>
        <taxon>Brachycera</taxon>
        <taxon>Muscomorpha</taxon>
        <taxon>Hippoboscoidea</taxon>
        <taxon>Glossinidae</taxon>
        <taxon>Glossina</taxon>
    </lineage>
</organism>
<dbReference type="VEuPathDB" id="VectorBase:GPAI030373"/>
<proteinExistence type="predicted"/>
<reference evidence="3" key="1">
    <citation type="submission" date="2014-03" db="EMBL/GenBank/DDBJ databases">
        <authorList>
            <person name="Aksoy S."/>
            <person name="Warren W."/>
            <person name="Wilson R.K."/>
        </authorList>
    </citation>
    <scope>NUCLEOTIDE SEQUENCE [LARGE SCALE GENOMIC DNA]</scope>
    <source>
        <strain evidence="3">IAEA</strain>
    </source>
</reference>
<accession>A0A1B0A049</accession>
<evidence type="ECO:0000256" key="1">
    <source>
        <dbReference type="SAM" id="MobiDB-lite"/>
    </source>
</evidence>
<name>A0A1B0A049_GLOPL</name>
<feature type="compositionally biased region" description="Basic and acidic residues" evidence="1">
    <location>
        <begin position="1"/>
        <end position="13"/>
    </location>
</feature>